<evidence type="ECO:0000256" key="2">
    <source>
        <dbReference type="ARBA" id="ARBA00023163"/>
    </source>
</evidence>
<gene>
    <name evidence="4" type="ORF">ACFSBT_17880</name>
</gene>
<proteinExistence type="predicted"/>
<dbReference type="AlphaFoldDB" id="A0ABD6B037"/>
<accession>A0ABD6B037</accession>
<organism evidence="4 5">
    <name type="scientific">Halomarina rubra</name>
    <dbReference type="NCBI Taxonomy" id="2071873"/>
    <lineage>
        <taxon>Archaea</taxon>
        <taxon>Methanobacteriati</taxon>
        <taxon>Methanobacteriota</taxon>
        <taxon>Stenosarchaea group</taxon>
        <taxon>Halobacteria</taxon>
        <taxon>Halobacteriales</taxon>
        <taxon>Natronomonadaceae</taxon>
        <taxon>Halomarina</taxon>
    </lineage>
</organism>
<feature type="domain" description="HTH bat-type" evidence="3">
    <location>
        <begin position="7"/>
        <end position="58"/>
    </location>
</feature>
<dbReference type="PANTHER" id="PTHR34236">
    <property type="entry name" value="DIMETHYL SULFOXIDE REDUCTASE TRANSCRIPTIONAL ACTIVATOR"/>
    <property type="match status" value="1"/>
</dbReference>
<reference evidence="4 5" key="1">
    <citation type="journal article" date="2019" name="Int. J. Syst. Evol. Microbiol.">
        <title>The Global Catalogue of Microorganisms (GCM) 10K type strain sequencing project: providing services to taxonomists for standard genome sequencing and annotation.</title>
        <authorList>
            <consortium name="The Broad Institute Genomics Platform"/>
            <consortium name="The Broad Institute Genome Sequencing Center for Infectious Disease"/>
            <person name="Wu L."/>
            <person name="Ma J."/>
        </authorList>
    </citation>
    <scope>NUCLEOTIDE SEQUENCE [LARGE SCALE GENOMIC DNA]</scope>
    <source>
        <strain evidence="4 5">CGMCC 1.12563</strain>
    </source>
</reference>
<protein>
    <submittedName>
        <fullName evidence="4">Helix-turn-helix domain-containing protein</fullName>
    </submittedName>
</protein>
<keyword evidence="5" id="KW-1185">Reference proteome</keyword>
<dbReference type="RefSeq" id="WP_250875079.1">
    <property type="nucleotide sequence ID" value="NZ_JALXFV010000008.1"/>
</dbReference>
<name>A0ABD6B037_9EURY</name>
<comment type="caution">
    <text evidence="4">The sequence shown here is derived from an EMBL/GenBank/DDBJ whole genome shotgun (WGS) entry which is preliminary data.</text>
</comment>
<dbReference type="Pfam" id="PF04967">
    <property type="entry name" value="HTH_10"/>
    <property type="match status" value="1"/>
</dbReference>
<keyword evidence="2" id="KW-0804">Transcription</keyword>
<dbReference type="InterPro" id="IPR007050">
    <property type="entry name" value="HTH_bacterioopsin"/>
</dbReference>
<keyword evidence="1" id="KW-0805">Transcription regulation</keyword>
<dbReference type="EMBL" id="JBHUDC010000008">
    <property type="protein sequence ID" value="MFD1515154.1"/>
    <property type="molecule type" value="Genomic_DNA"/>
</dbReference>
<evidence type="ECO:0000313" key="5">
    <source>
        <dbReference type="Proteomes" id="UP001597187"/>
    </source>
</evidence>
<evidence type="ECO:0000259" key="3">
    <source>
        <dbReference type="Pfam" id="PF04967"/>
    </source>
</evidence>
<dbReference type="PANTHER" id="PTHR34236:SF1">
    <property type="entry name" value="DIMETHYL SULFOXIDE REDUCTASE TRANSCRIPTIONAL ACTIVATOR"/>
    <property type="match status" value="1"/>
</dbReference>
<dbReference type="Proteomes" id="UP001597187">
    <property type="component" value="Unassembled WGS sequence"/>
</dbReference>
<feature type="non-terminal residue" evidence="4">
    <location>
        <position position="1"/>
    </location>
</feature>
<evidence type="ECO:0000256" key="1">
    <source>
        <dbReference type="ARBA" id="ARBA00023015"/>
    </source>
</evidence>
<sequence>GRFDPGLTTRQTEAVVAAVRVGYFATPRTGTVADVASTLDCSPATAAEHLRKAQAKVMQALVASW</sequence>
<evidence type="ECO:0000313" key="4">
    <source>
        <dbReference type="EMBL" id="MFD1515154.1"/>
    </source>
</evidence>